<dbReference type="Gene3D" id="3.40.50.300">
    <property type="entry name" value="P-loop containing nucleotide triphosphate hydrolases"/>
    <property type="match status" value="1"/>
</dbReference>
<evidence type="ECO:0000256" key="2">
    <source>
        <dbReference type="ARBA" id="ARBA00005417"/>
    </source>
</evidence>
<dbReference type="SMART" id="SM00382">
    <property type="entry name" value="AAA"/>
    <property type="match status" value="1"/>
</dbReference>
<evidence type="ECO:0000256" key="3">
    <source>
        <dbReference type="ARBA" id="ARBA00022448"/>
    </source>
</evidence>
<sequence length="336" mass="36556">MNPLLDVQELAVSFDTYAGEVKAVDHISFQVFPGEAVGIVGESGCGKSVTAHAIMRLITTPPGNYKSGKIFFDGTDLLGRPEAEMEKIRGNAISMIFQDPMTSLNPVLTVGLQIAESLQYHKHLGKTDAYARAVELLRLVGIPSPEQRVNDYPHQFSGGMRQRAMIAIALACNPKLLIADEPTTALDVTIQAQILDLMKTLQQKLTMAIILISHDLGAIAGLCSRIIVMYAGKIAETGTAAEIFHAPCHPYTWGLLQSVPRLDVQQKTKLAVIDGQPPDLLHPPAGCPFHPRCPHAMRLCTEYYPETTPITPTHSVTCWLQHPSAPKPEVPTDGTN</sequence>
<dbReference type="Pfam" id="PF00005">
    <property type="entry name" value="ABC_tran"/>
    <property type="match status" value="1"/>
</dbReference>
<evidence type="ECO:0000313" key="10">
    <source>
        <dbReference type="Proteomes" id="UP000216052"/>
    </source>
</evidence>
<keyword evidence="4" id="KW-1003">Cell membrane</keyword>
<dbReference type="Pfam" id="PF08352">
    <property type="entry name" value="oligo_HPY"/>
    <property type="match status" value="1"/>
</dbReference>
<proteinExistence type="inferred from homology"/>
<dbReference type="InterPro" id="IPR050388">
    <property type="entry name" value="ABC_Ni/Peptide_Import"/>
</dbReference>
<comment type="similarity">
    <text evidence="2">Belongs to the ABC transporter superfamily.</text>
</comment>
<name>A0ABZ3J8P6_SPOA4</name>
<comment type="subcellular location">
    <subcellularLocation>
        <location evidence="1">Cell membrane</location>
        <topology evidence="1">Peripheral membrane protein</topology>
    </subcellularLocation>
</comment>
<evidence type="ECO:0000313" key="9">
    <source>
        <dbReference type="EMBL" id="XFO74708.1"/>
    </source>
</evidence>
<evidence type="ECO:0000256" key="1">
    <source>
        <dbReference type="ARBA" id="ARBA00004202"/>
    </source>
</evidence>
<dbReference type="CDD" id="cd03257">
    <property type="entry name" value="ABC_NikE_OppD_transporters"/>
    <property type="match status" value="1"/>
</dbReference>
<dbReference type="PROSITE" id="PS50893">
    <property type="entry name" value="ABC_TRANSPORTER_2"/>
    <property type="match status" value="1"/>
</dbReference>
<evidence type="ECO:0000256" key="7">
    <source>
        <dbReference type="ARBA" id="ARBA00023136"/>
    </source>
</evidence>
<evidence type="ECO:0000259" key="8">
    <source>
        <dbReference type="PROSITE" id="PS50893"/>
    </source>
</evidence>
<keyword evidence="10" id="KW-1185">Reference proteome</keyword>
<dbReference type="GO" id="GO:0005524">
    <property type="term" value="F:ATP binding"/>
    <property type="evidence" value="ECO:0007669"/>
    <property type="project" value="UniProtKB-KW"/>
</dbReference>
<keyword evidence="5" id="KW-0547">Nucleotide-binding</keyword>
<keyword evidence="7" id="KW-0472">Membrane</keyword>
<accession>A0ABZ3J8P6</accession>
<feature type="domain" description="ABC transporter" evidence="8">
    <location>
        <begin position="5"/>
        <end position="256"/>
    </location>
</feature>
<keyword evidence="6 9" id="KW-0067">ATP-binding</keyword>
<dbReference type="InterPro" id="IPR017871">
    <property type="entry name" value="ABC_transporter-like_CS"/>
</dbReference>
<dbReference type="RefSeq" id="WP_093793201.1">
    <property type="nucleotide sequence ID" value="NZ_CP155571.1"/>
</dbReference>
<dbReference type="InterPro" id="IPR013563">
    <property type="entry name" value="Oligopep_ABC_C"/>
</dbReference>
<protein>
    <submittedName>
        <fullName evidence="9">Oligopeptide transport ATP-binding protein OppD</fullName>
    </submittedName>
</protein>
<dbReference type="EMBL" id="CP155571">
    <property type="protein sequence ID" value="XFO74708.1"/>
    <property type="molecule type" value="Genomic_DNA"/>
</dbReference>
<dbReference type="SUPFAM" id="SSF52540">
    <property type="entry name" value="P-loop containing nucleoside triphosphate hydrolases"/>
    <property type="match status" value="1"/>
</dbReference>
<dbReference type="NCBIfam" id="TIGR01727">
    <property type="entry name" value="oligo_HPY"/>
    <property type="match status" value="1"/>
</dbReference>
<reference evidence="9" key="1">
    <citation type="submission" date="2024-05" db="EMBL/GenBank/DDBJ databases">
        <title>Isolation and characterization of Sporomusa carbonis sp. nov., a carboxydotrophic hydrogenogen in the genus of Sporomusa isolated from a charcoal burning pile.</title>
        <authorList>
            <person name="Boeer T."/>
            <person name="Rosenbaum F."/>
            <person name="Eysell L."/>
            <person name="Mueller V."/>
            <person name="Daniel R."/>
            <person name="Poehlein A."/>
        </authorList>
    </citation>
    <scope>NUCLEOTIDE SEQUENCE [LARGE SCALE GENOMIC DNA]</scope>
    <source>
        <strain evidence="9">DSM 3132</strain>
    </source>
</reference>
<dbReference type="PANTHER" id="PTHR43297:SF2">
    <property type="entry name" value="DIPEPTIDE TRANSPORT ATP-BINDING PROTEIN DPPD"/>
    <property type="match status" value="1"/>
</dbReference>
<evidence type="ECO:0000256" key="5">
    <source>
        <dbReference type="ARBA" id="ARBA00022741"/>
    </source>
</evidence>
<dbReference type="PROSITE" id="PS00211">
    <property type="entry name" value="ABC_TRANSPORTER_1"/>
    <property type="match status" value="1"/>
</dbReference>
<dbReference type="InterPro" id="IPR027417">
    <property type="entry name" value="P-loop_NTPase"/>
</dbReference>
<gene>
    <name evidence="9" type="primary">oppD_4</name>
    <name evidence="9" type="ORF">SPACI_048190</name>
</gene>
<dbReference type="PANTHER" id="PTHR43297">
    <property type="entry name" value="OLIGOPEPTIDE TRANSPORT ATP-BINDING PROTEIN APPD"/>
    <property type="match status" value="1"/>
</dbReference>
<evidence type="ECO:0000256" key="4">
    <source>
        <dbReference type="ARBA" id="ARBA00022475"/>
    </source>
</evidence>
<keyword evidence="3" id="KW-0813">Transport</keyword>
<organism evidence="9 10">
    <name type="scientific">Sporomusa acidovorans (strain ATCC 49682 / DSM 3132 / Mol)</name>
    <dbReference type="NCBI Taxonomy" id="1123286"/>
    <lineage>
        <taxon>Bacteria</taxon>
        <taxon>Bacillati</taxon>
        <taxon>Bacillota</taxon>
        <taxon>Negativicutes</taxon>
        <taxon>Selenomonadales</taxon>
        <taxon>Sporomusaceae</taxon>
        <taxon>Sporomusa</taxon>
    </lineage>
</organism>
<dbReference type="InterPro" id="IPR003593">
    <property type="entry name" value="AAA+_ATPase"/>
</dbReference>
<dbReference type="Proteomes" id="UP000216052">
    <property type="component" value="Chromosome"/>
</dbReference>
<dbReference type="InterPro" id="IPR003439">
    <property type="entry name" value="ABC_transporter-like_ATP-bd"/>
</dbReference>
<evidence type="ECO:0000256" key="6">
    <source>
        <dbReference type="ARBA" id="ARBA00022840"/>
    </source>
</evidence>